<organism evidence="2 3">
    <name type="scientific">Oryctes borbonicus</name>
    <dbReference type="NCBI Taxonomy" id="1629725"/>
    <lineage>
        <taxon>Eukaryota</taxon>
        <taxon>Metazoa</taxon>
        <taxon>Ecdysozoa</taxon>
        <taxon>Arthropoda</taxon>
        <taxon>Hexapoda</taxon>
        <taxon>Insecta</taxon>
        <taxon>Pterygota</taxon>
        <taxon>Neoptera</taxon>
        <taxon>Endopterygota</taxon>
        <taxon>Coleoptera</taxon>
        <taxon>Polyphaga</taxon>
        <taxon>Scarabaeiformia</taxon>
        <taxon>Scarabaeidae</taxon>
        <taxon>Dynastinae</taxon>
        <taxon>Oryctes</taxon>
    </lineage>
</organism>
<feature type="region of interest" description="Disordered" evidence="1">
    <location>
        <begin position="24"/>
        <end position="48"/>
    </location>
</feature>
<gene>
    <name evidence="2" type="ORF">AMK59_7414</name>
</gene>
<dbReference type="Proteomes" id="UP000051574">
    <property type="component" value="Unassembled WGS sequence"/>
</dbReference>
<accession>A0A0T6ATJ1</accession>
<feature type="compositionally biased region" description="Polar residues" evidence="1">
    <location>
        <begin position="60"/>
        <end position="79"/>
    </location>
</feature>
<feature type="compositionally biased region" description="Polar residues" evidence="1">
    <location>
        <begin position="304"/>
        <end position="316"/>
    </location>
</feature>
<feature type="region of interest" description="Disordered" evidence="1">
    <location>
        <begin position="218"/>
        <end position="242"/>
    </location>
</feature>
<keyword evidence="3" id="KW-1185">Reference proteome</keyword>
<protein>
    <submittedName>
        <fullName evidence="2">Uncharacterized protein</fullName>
    </submittedName>
</protein>
<feature type="region of interest" description="Disordered" evidence="1">
    <location>
        <begin position="119"/>
        <end position="146"/>
    </location>
</feature>
<feature type="compositionally biased region" description="Basic and acidic residues" evidence="1">
    <location>
        <begin position="123"/>
        <end position="138"/>
    </location>
</feature>
<feature type="compositionally biased region" description="Low complexity" evidence="1">
    <location>
        <begin position="218"/>
        <end position="235"/>
    </location>
</feature>
<sequence>MVFKTVDKMIPSTSNLIATQEKCSETNLEGKSPEANSDKSTDSASSLGRNECLQNLSEILTNDNRKMSTSRLSQCSNNSKSRDAKSILHNLSEILSSDNPSAQQKSEGQNLLFSLADMLCPGDRTDSQNEREQSEDSGHSSIDQDILSTNNQENLNCDALDLRINAGISLDVKPLDLSVSKKRQRNDTSDIGNIEAPDFHNEVLVSKSLKLITDNSVNKSKNESVNSNDSKNSSNMKTNVSSLSSFGKFKPKRIDSKVVPEKGPLKAMIPVGNMAKSKGLFFIAEMYYVVIFRRVPGVNKAGRFSTTPTKSSNFTSGYKVKRTSTPKTDSKPQPVAQSTPDGNFNIKKGIPTPAQLRQRRFEAPVSPLARTNSIGNESAGEVNAKNRSGSAPNLSSSRNLKKLSALNDSSKIMFRRRSASDIKISKDTNKFKRSNTIDKDSEIAKTINRVRQNIEKARNSSVTNAKPTQNKLILGEKNRVSTASGIKPCNLVNKIKRSDGKENICE</sequence>
<dbReference type="OrthoDB" id="6747212at2759"/>
<feature type="region of interest" description="Disordered" evidence="1">
    <location>
        <begin position="300"/>
        <end position="349"/>
    </location>
</feature>
<comment type="caution">
    <text evidence="2">The sequence shown here is derived from an EMBL/GenBank/DDBJ whole genome shotgun (WGS) entry which is preliminary data.</text>
</comment>
<dbReference type="AlphaFoldDB" id="A0A0T6ATJ1"/>
<reference evidence="2 3" key="1">
    <citation type="submission" date="2015-09" db="EMBL/GenBank/DDBJ databases">
        <title>Draft genome of the scarab beetle Oryctes borbonicus.</title>
        <authorList>
            <person name="Meyer J.M."/>
            <person name="Markov G.V."/>
            <person name="Baskaran P."/>
            <person name="Herrmann M."/>
            <person name="Sommer R.J."/>
            <person name="Roedelsperger C."/>
        </authorList>
    </citation>
    <scope>NUCLEOTIDE SEQUENCE [LARGE SCALE GENOMIC DNA]</scope>
    <source>
        <strain evidence="2">OB123</strain>
        <tissue evidence="2">Whole animal</tissue>
    </source>
</reference>
<dbReference type="EMBL" id="LJIG01022845">
    <property type="protein sequence ID" value="KRT78418.1"/>
    <property type="molecule type" value="Genomic_DNA"/>
</dbReference>
<feature type="region of interest" description="Disordered" evidence="1">
    <location>
        <begin position="60"/>
        <end position="83"/>
    </location>
</feature>
<evidence type="ECO:0000313" key="2">
    <source>
        <dbReference type="EMBL" id="KRT78418.1"/>
    </source>
</evidence>
<evidence type="ECO:0000313" key="3">
    <source>
        <dbReference type="Proteomes" id="UP000051574"/>
    </source>
</evidence>
<proteinExistence type="predicted"/>
<feature type="region of interest" description="Disordered" evidence="1">
    <location>
        <begin position="364"/>
        <end position="397"/>
    </location>
</feature>
<name>A0A0T6ATJ1_9SCAR</name>
<evidence type="ECO:0000256" key="1">
    <source>
        <dbReference type="SAM" id="MobiDB-lite"/>
    </source>
</evidence>